<sequence length="512" mass="56853">MQNLPTKSELAELWPLLTKREREELDRLLQMETTTTATATTWRPNPGPQSDAYHCDADVVGYGGSAGGGKTDLALGMAGTKHRNSIIFRRVFTSAEGIIDRSHELWDDIGRYNGQDHRWRLPDGRIVRIASIPMEKDKQKYQGQGGRSLMVFDEAPEFTESQVRFVMGWNRSTDPRVKKCQTLLTFNPPMDDSQAWIVTFFAPWLDEGYDDPAQPGEIRYVARIDDRDMFYRTPEDAPESVRATLKTRTFFRALLSDNPQLAATDYGATIENMPEPLRSILKGQFDAGSVIDPWQVIPTAWIKAAQERWKQRPEQPERPLSAIGADIAHGGADKTVIAKRYGDWFAPLLKYAGKETPTGQAAAGLILQAMGEDLVIPNIDAIGYGASAADDLISRGYSVNAVNVGAGTTARDRTGRFTFKNVRAELHWKLREALDPSRNPTLALPPDSELLGDLKAPTFSISAGGITIEKKDRIKERIGRSPDCGEAMMLGLIESFALFGFAGLDDDDEQTE</sequence>
<gene>
    <name evidence="1" type="ORF">SE18_05210</name>
</gene>
<dbReference type="Proteomes" id="UP000050277">
    <property type="component" value="Unassembled WGS sequence"/>
</dbReference>
<accession>A0A0P6Y433</accession>
<dbReference type="EMBL" id="LGKP01000010">
    <property type="protein sequence ID" value="KPL90766.1"/>
    <property type="molecule type" value="Genomic_DNA"/>
</dbReference>
<name>A0A0P6Y433_9CHLR</name>
<evidence type="ECO:0008006" key="3">
    <source>
        <dbReference type="Google" id="ProtNLM"/>
    </source>
</evidence>
<dbReference type="Gene3D" id="3.30.420.240">
    <property type="match status" value="1"/>
</dbReference>
<keyword evidence="2" id="KW-1185">Reference proteome</keyword>
<dbReference type="AlphaFoldDB" id="A0A0P6Y433"/>
<organism evidence="1 2">
    <name type="scientific">Herpetosiphon geysericola</name>
    <dbReference type="NCBI Taxonomy" id="70996"/>
    <lineage>
        <taxon>Bacteria</taxon>
        <taxon>Bacillati</taxon>
        <taxon>Chloroflexota</taxon>
        <taxon>Chloroflexia</taxon>
        <taxon>Herpetosiphonales</taxon>
        <taxon>Herpetosiphonaceae</taxon>
        <taxon>Herpetosiphon</taxon>
    </lineage>
</organism>
<dbReference type="STRING" id="70996.SE18_05210"/>
<proteinExistence type="predicted"/>
<comment type="caution">
    <text evidence="1">The sequence shown here is derived from an EMBL/GenBank/DDBJ whole genome shotgun (WGS) entry which is preliminary data.</text>
</comment>
<dbReference type="InterPro" id="IPR027417">
    <property type="entry name" value="P-loop_NTPase"/>
</dbReference>
<evidence type="ECO:0000313" key="1">
    <source>
        <dbReference type="EMBL" id="KPL90766.1"/>
    </source>
</evidence>
<evidence type="ECO:0000313" key="2">
    <source>
        <dbReference type="Proteomes" id="UP000050277"/>
    </source>
</evidence>
<protein>
    <recommendedName>
        <fullName evidence="3">Terminase</fullName>
    </recommendedName>
</protein>
<reference evidence="1 2" key="1">
    <citation type="submission" date="2015-07" db="EMBL/GenBank/DDBJ databases">
        <title>Whole genome sequence of Herpetosiphon geysericola DSM 7119.</title>
        <authorList>
            <person name="Hemp J."/>
            <person name="Ward L.M."/>
            <person name="Pace L.A."/>
            <person name="Fischer W.W."/>
        </authorList>
    </citation>
    <scope>NUCLEOTIDE SEQUENCE [LARGE SCALE GENOMIC DNA]</scope>
    <source>
        <strain evidence="1 2">DSM 7119</strain>
    </source>
</reference>
<dbReference type="Gene3D" id="3.40.50.300">
    <property type="entry name" value="P-loop containing nucleotide triphosphate hydrolases"/>
    <property type="match status" value="1"/>
</dbReference>